<keyword evidence="4" id="KW-0378">Hydrolase</keyword>
<feature type="domain" description="Glycoside hydrolase family 57 N-terminal" evidence="3">
    <location>
        <begin position="25"/>
        <end position="177"/>
    </location>
</feature>
<evidence type="ECO:0000313" key="5">
    <source>
        <dbReference type="Proteomes" id="UP000003571"/>
    </source>
</evidence>
<sequence length="622" mass="70144">MKKPKKLNVSLSLKFKYSALQKPSDLEKVYQAVYKNVAAFFYQNPSCRASVFFPGQLLLWLEGAHPEFTKIFTKMVAKRQVEVLGGGFYEPLLPTVFPIDRSGQIEFLTSELRRIFGKRPRGIMLCASVWDNSLIPSLHNCGMEYAFVNSSLVPDKNPFLPYISNEKGASVKIVVQDESFVPDGSESPRDFLDRILKKSCSLPGDGFERIASIQIDEEQFPAMFDSGWMQEMFSLARGEFSDRIEVTVPVDFFSECDDFVQCYVPSGMAVGYGAGNIFDFLLSHQRSKALYNRMLHISMLLSQCRGDKGRRNSARDSLWVSQSGEAYLGRSARMRQLAYRNLVEAEKMIRDASGDGLYRDTTTRYDYDGDGHDEYIFSMGHFCACVSPRGAQIFEFDVMKNSGNYVDNDDGRGFFLSYIMNDAEFFAYRSASGRTDGVFSNCLFDEVDFNGQRNEAKLLGMGEFTDDDGNVQPVSIIKKYVANSNGFMVQFIVKNESQFALKGRLVVESNFTQMDFINPESNSYSVEAIHGSDCSSEKMTISDGGDEPSFTLPDVSFVQITDTFNDISFVYEPNENCDVIFMPISRQNGTFVASLCWNVDLTGGLEMEKTVNFAIITPKKRR</sequence>
<dbReference type="InterPro" id="IPR052046">
    <property type="entry name" value="GH57_Enzymes"/>
</dbReference>
<gene>
    <name evidence="4" type="ORF">TresaDRAFT_0361</name>
</gene>
<dbReference type="SUPFAM" id="SSF88713">
    <property type="entry name" value="Glycoside hydrolase/deacetylase"/>
    <property type="match status" value="1"/>
</dbReference>
<name>H7EMD9_9SPIR</name>
<comment type="caution">
    <text evidence="4">The sequence shown here is derived from an EMBL/GenBank/DDBJ whole genome shotgun (WGS) entry which is preliminary data.</text>
</comment>
<dbReference type="Proteomes" id="UP000003571">
    <property type="component" value="Unassembled WGS sequence"/>
</dbReference>
<dbReference type="Gene3D" id="2.70.98.10">
    <property type="match status" value="2"/>
</dbReference>
<dbReference type="STRING" id="907348.TresaDRAFT_0361"/>
<keyword evidence="2" id="KW-0119">Carbohydrate metabolism</keyword>
<dbReference type="SUPFAM" id="SSF74650">
    <property type="entry name" value="Galactose mutarotase-like"/>
    <property type="match status" value="1"/>
</dbReference>
<dbReference type="InterPro" id="IPR011330">
    <property type="entry name" value="Glyco_hydro/deAcase_b/a-brl"/>
</dbReference>
<keyword evidence="5" id="KW-1185">Reference proteome</keyword>
<reference evidence="4 5" key="1">
    <citation type="submission" date="2011-09" db="EMBL/GenBank/DDBJ databases">
        <title>The draft genome of Treponema saccharophilum DSM 2985.</title>
        <authorList>
            <consortium name="US DOE Joint Genome Institute (JGI-PGF)"/>
            <person name="Lucas S."/>
            <person name="Copeland A."/>
            <person name="Lapidus A."/>
            <person name="Glavina del Rio T."/>
            <person name="Dalin E."/>
            <person name="Tice H."/>
            <person name="Bruce D."/>
            <person name="Goodwin L."/>
            <person name="Pitluck S."/>
            <person name="Peters L."/>
            <person name="Kyrpides N."/>
            <person name="Mavromatis K."/>
            <person name="Ivanova N."/>
            <person name="Markowitz V."/>
            <person name="Cheng J.-F."/>
            <person name="Hugenholtz P."/>
            <person name="Woyke T."/>
            <person name="Wu D."/>
            <person name="Gronow S."/>
            <person name="Wellnitz S."/>
            <person name="Brambilla E."/>
            <person name="Klenk H.-P."/>
            <person name="Eisen J.A."/>
        </authorList>
    </citation>
    <scope>NUCLEOTIDE SEQUENCE [LARGE SCALE GENOMIC DNA]</scope>
    <source>
        <strain evidence="4 5">DSM 2985</strain>
    </source>
</reference>
<protein>
    <submittedName>
        <fullName evidence="4">Glycoside hydrolase family 57</fullName>
    </submittedName>
</protein>
<dbReference type="EMBL" id="AGRW01000051">
    <property type="protein sequence ID" value="EIC01224.1"/>
    <property type="molecule type" value="Genomic_DNA"/>
</dbReference>
<dbReference type="InterPro" id="IPR014718">
    <property type="entry name" value="GH-type_carb-bd"/>
</dbReference>
<dbReference type="Pfam" id="PF03065">
    <property type="entry name" value="Glyco_hydro_57"/>
    <property type="match status" value="1"/>
</dbReference>
<accession>H7EMD9</accession>
<dbReference type="PANTHER" id="PTHR36306">
    <property type="entry name" value="ALPHA-AMYLASE-RELATED-RELATED"/>
    <property type="match status" value="1"/>
</dbReference>
<evidence type="ECO:0000256" key="2">
    <source>
        <dbReference type="ARBA" id="ARBA00023277"/>
    </source>
</evidence>
<evidence type="ECO:0000259" key="3">
    <source>
        <dbReference type="Pfam" id="PF03065"/>
    </source>
</evidence>
<evidence type="ECO:0000313" key="4">
    <source>
        <dbReference type="EMBL" id="EIC01224.1"/>
    </source>
</evidence>
<dbReference type="Gene3D" id="3.20.110.20">
    <property type="match status" value="1"/>
</dbReference>
<dbReference type="RefSeq" id="WP_002705452.1">
    <property type="nucleotide sequence ID" value="NZ_AGRW01000051.1"/>
</dbReference>
<proteinExistence type="inferred from homology"/>
<dbReference type="InterPro" id="IPR011013">
    <property type="entry name" value="Gal_mutarotase_sf_dom"/>
</dbReference>
<dbReference type="GO" id="GO:0016787">
    <property type="term" value="F:hydrolase activity"/>
    <property type="evidence" value="ECO:0007669"/>
    <property type="project" value="UniProtKB-KW"/>
</dbReference>
<dbReference type="OrthoDB" id="8476at2"/>
<dbReference type="InterPro" id="IPR004300">
    <property type="entry name" value="Glyco_hydro_57_N"/>
</dbReference>
<dbReference type="GO" id="GO:0005975">
    <property type="term" value="P:carbohydrate metabolic process"/>
    <property type="evidence" value="ECO:0007669"/>
    <property type="project" value="InterPro"/>
</dbReference>
<dbReference type="PATRIC" id="fig|907348.3.peg.2118"/>
<dbReference type="PANTHER" id="PTHR36306:SF1">
    <property type="entry name" value="ALPHA-AMYLASE-RELATED"/>
    <property type="match status" value="1"/>
</dbReference>
<evidence type="ECO:0000256" key="1">
    <source>
        <dbReference type="ARBA" id="ARBA00006821"/>
    </source>
</evidence>
<dbReference type="eggNOG" id="COG1449">
    <property type="taxonomic scope" value="Bacteria"/>
</dbReference>
<dbReference type="AlphaFoldDB" id="H7EMD9"/>
<organism evidence="4 5">
    <name type="scientific">Treponema saccharophilum DSM 2985</name>
    <dbReference type="NCBI Taxonomy" id="907348"/>
    <lineage>
        <taxon>Bacteria</taxon>
        <taxon>Pseudomonadati</taxon>
        <taxon>Spirochaetota</taxon>
        <taxon>Spirochaetia</taxon>
        <taxon>Spirochaetales</taxon>
        <taxon>Treponemataceae</taxon>
        <taxon>Treponema</taxon>
    </lineage>
</organism>
<comment type="similarity">
    <text evidence="1">Belongs to the glycosyl hydrolase 57 family.</text>
</comment>
<dbReference type="GO" id="GO:0030246">
    <property type="term" value="F:carbohydrate binding"/>
    <property type="evidence" value="ECO:0007669"/>
    <property type="project" value="InterPro"/>
</dbReference>